<organism evidence="15 16">
    <name type="scientific">Mizuhopecten yessoensis</name>
    <name type="common">Japanese scallop</name>
    <name type="synonym">Patinopecten yessoensis</name>
    <dbReference type="NCBI Taxonomy" id="6573"/>
    <lineage>
        <taxon>Eukaryota</taxon>
        <taxon>Metazoa</taxon>
        <taxon>Spiralia</taxon>
        <taxon>Lophotrochozoa</taxon>
        <taxon>Mollusca</taxon>
        <taxon>Bivalvia</taxon>
        <taxon>Autobranchia</taxon>
        <taxon>Pteriomorphia</taxon>
        <taxon>Pectinida</taxon>
        <taxon>Pectinoidea</taxon>
        <taxon>Pectinidae</taxon>
        <taxon>Mizuhopecten</taxon>
    </lineage>
</organism>
<evidence type="ECO:0000313" key="16">
    <source>
        <dbReference type="Proteomes" id="UP000242188"/>
    </source>
</evidence>
<keyword evidence="4" id="KW-0808">Transferase</keyword>
<evidence type="ECO:0000256" key="9">
    <source>
        <dbReference type="ARBA" id="ARBA00048679"/>
    </source>
</evidence>
<dbReference type="PROSITE" id="PS00108">
    <property type="entry name" value="PROTEIN_KINASE_ST"/>
    <property type="match status" value="1"/>
</dbReference>
<gene>
    <name evidence="15" type="ORF">KP79_PYT19902</name>
</gene>
<dbReference type="PANTHER" id="PTHR24342">
    <property type="entry name" value="SERINE/THREONINE-PROTEIN KINASE 17"/>
    <property type="match status" value="1"/>
</dbReference>
<evidence type="ECO:0000256" key="4">
    <source>
        <dbReference type="ARBA" id="ARBA00022679"/>
    </source>
</evidence>
<comment type="similarity">
    <text evidence="10">Belongs to the protein kinase superfamily. CAMK Ser/Thr protein kinase family. DAP kinase subfamily.</text>
</comment>
<comment type="catalytic activity">
    <reaction evidence="9">
        <text>L-seryl-[protein] + ATP = O-phospho-L-seryl-[protein] + ADP + H(+)</text>
        <dbReference type="Rhea" id="RHEA:17989"/>
        <dbReference type="Rhea" id="RHEA-COMP:9863"/>
        <dbReference type="Rhea" id="RHEA-COMP:11604"/>
        <dbReference type="ChEBI" id="CHEBI:15378"/>
        <dbReference type="ChEBI" id="CHEBI:29999"/>
        <dbReference type="ChEBI" id="CHEBI:30616"/>
        <dbReference type="ChEBI" id="CHEBI:83421"/>
        <dbReference type="ChEBI" id="CHEBI:456216"/>
        <dbReference type="EC" id="2.7.11.1"/>
    </reaction>
</comment>
<keyword evidence="5 11" id="KW-0547">Nucleotide-binding</keyword>
<dbReference type="InterPro" id="IPR011009">
    <property type="entry name" value="Kinase-like_dom_sf"/>
</dbReference>
<dbReference type="GO" id="GO:0035556">
    <property type="term" value="P:intracellular signal transduction"/>
    <property type="evidence" value="ECO:0007669"/>
    <property type="project" value="TreeGrafter"/>
</dbReference>
<dbReference type="InterPro" id="IPR000719">
    <property type="entry name" value="Prot_kinase_dom"/>
</dbReference>
<dbReference type="Pfam" id="PF00069">
    <property type="entry name" value="Pkinase"/>
    <property type="match status" value="1"/>
</dbReference>
<evidence type="ECO:0000313" key="15">
    <source>
        <dbReference type="EMBL" id="OWF44111.1"/>
    </source>
</evidence>
<evidence type="ECO:0000256" key="10">
    <source>
        <dbReference type="ARBA" id="ARBA00060827"/>
    </source>
</evidence>
<dbReference type="PROSITE" id="PS50011">
    <property type="entry name" value="PROTEIN_KINASE_DOM"/>
    <property type="match status" value="1"/>
</dbReference>
<protein>
    <recommendedName>
        <fullName evidence="1">non-specific serine/threonine protein kinase</fullName>
        <ecNumber evidence="1">2.7.11.1</ecNumber>
    </recommendedName>
</protein>
<proteinExistence type="inferred from homology"/>
<comment type="caution">
    <text evidence="15">The sequence shown here is derived from an EMBL/GenBank/DDBJ whole genome shotgun (WGS) entry which is preliminary data.</text>
</comment>
<dbReference type="GO" id="GO:0005634">
    <property type="term" value="C:nucleus"/>
    <property type="evidence" value="ECO:0007669"/>
    <property type="project" value="TreeGrafter"/>
</dbReference>
<dbReference type="PROSITE" id="PS00107">
    <property type="entry name" value="PROTEIN_KINASE_ATP"/>
    <property type="match status" value="1"/>
</dbReference>
<dbReference type="InterPro" id="IPR008271">
    <property type="entry name" value="Ser/Thr_kinase_AS"/>
</dbReference>
<dbReference type="GO" id="GO:0005524">
    <property type="term" value="F:ATP binding"/>
    <property type="evidence" value="ECO:0007669"/>
    <property type="project" value="UniProtKB-UniRule"/>
</dbReference>
<feature type="domain" description="Protein kinase" evidence="14">
    <location>
        <begin position="37"/>
        <end position="295"/>
    </location>
</feature>
<dbReference type="OrthoDB" id="504170at2759"/>
<dbReference type="FunFam" id="1.10.510.10:FF:000571">
    <property type="entry name" value="Maternal embryonic leucine zipper kinase"/>
    <property type="match status" value="1"/>
</dbReference>
<feature type="compositionally biased region" description="Basic and acidic residues" evidence="13">
    <location>
        <begin position="346"/>
        <end position="386"/>
    </location>
</feature>
<dbReference type="GO" id="GO:0004674">
    <property type="term" value="F:protein serine/threonine kinase activity"/>
    <property type="evidence" value="ECO:0007669"/>
    <property type="project" value="UniProtKB-KW"/>
</dbReference>
<feature type="binding site" evidence="11">
    <location>
        <position position="70"/>
    </location>
    <ligand>
        <name>ATP</name>
        <dbReference type="ChEBI" id="CHEBI:30616"/>
    </ligand>
</feature>
<dbReference type="Gene3D" id="1.10.510.10">
    <property type="entry name" value="Transferase(Phosphotransferase) domain 1"/>
    <property type="match status" value="1"/>
</dbReference>
<sequence>MNGLHSVHYHNSVDGFPKDCKYQPNTSIVNGALTDKYDVQGEIGRGKFAVVKRCVNKENGDVVAAKCIRKRRRGKSCREEILRELVMLEMALEHPRLVDLKEVFETPSELILITEYCSGGELFTECVIEESFSEMDVVNMMVQILEGLIYLHERNIVHLDLKPQNILLTKPFPHGTIKLCDLGFACLVNTGEDIRDIIGTPDYVAPEVLSYDPLGLYTDMWSLGVLTYVMLTACSPFSGKTQNETFLNISQVNLDFPDNLFSHISPGAQDFIRLLLVKEPSERLTAKQCLEHSWLKSADLLDQQIAPVADSAMGSHLETQKDSAGSCESLLNESCSDSVSFSDSAMKSEDEKDNDSMMKSEDEKDNDSTMKSEDEKDNDSTMKSEDEKDNEDDIENRLKSGAQQTTNLSHSGKNQSEVCEKESTRTEGSDKVYRTHLEIISTNRMYKCNSTDDGRTKDDSDFDDTKKVHVVCCSPECQSSAQQDVNSNKGGPPTHI</sequence>
<evidence type="ECO:0000256" key="1">
    <source>
        <dbReference type="ARBA" id="ARBA00012513"/>
    </source>
</evidence>
<keyword evidence="7 11" id="KW-0067">ATP-binding</keyword>
<dbReference type="PANTHER" id="PTHR24342:SF12">
    <property type="entry name" value="DEATH-ASSOCIATED PROTEIN KINASE RELATED"/>
    <property type="match status" value="1"/>
</dbReference>
<dbReference type="Proteomes" id="UP000242188">
    <property type="component" value="Unassembled WGS sequence"/>
</dbReference>
<dbReference type="AlphaFoldDB" id="A0A210Q5W2"/>
<comment type="catalytic activity">
    <reaction evidence="8">
        <text>L-threonyl-[protein] + ATP = O-phospho-L-threonyl-[protein] + ADP + H(+)</text>
        <dbReference type="Rhea" id="RHEA:46608"/>
        <dbReference type="Rhea" id="RHEA-COMP:11060"/>
        <dbReference type="Rhea" id="RHEA-COMP:11605"/>
        <dbReference type="ChEBI" id="CHEBI:15378"/>
        <dbReference type="ChEBI" id="CHEBI:30013"/>
        <dbReference type="ChEBI" id="CHEBI:30616"/>
        <dbReference type="ChEBI" id="CHEBI:61977"/>
        <dbReference type="ChEBI" id="CHEBI:456216"/>
        <dbReference type="EC" id="2.7.11.1"/>
    </reaction>
</comment>
<dbReference type="EC" id="2.7.11.1" evidence="1"/>
<keyword evidence="2 12" id="KW-0723">Serine/threonine-protein kinase</keyword>
<evidence type="ECO:0000256" key="13">
    <source>
        <dbReference type="SAM" id="MobiDB-lite"/>
    </source>
</evidence>
<evidence type="ECO:0000256" key="11">
    <source>
        <dbReference type="PROSITE-ProRule" id="PRU10141"/>
    </source>
</evidence>
<dbReference type="STRING" id="6573.A0A210Q5W2"/>
<evidence type="ECO:0000256" key="2">
    <source>
        <dbReference type="ARBA" id="ARBA00022527"/>
    </source>
</evidence>
<keyword evidence="3" id="KW-0597">Phosphoprotein</keyword>
<dbReference type="FunFam" id="3.30.200.20:FF:000175">
    <property type="entry name" value="Serine/threonine-protein kinase 17B"/>
    <property type="match status" value="1"/>
</dbReference>
<dbReference type="GO" id="GO:0043065">
    <property type="term" value="P:positive regulation of apoptotic process"/>
    <property type="evidence" value="ECO:0007669"/>
    <property type="project" value="TreeGrafter"/>
</dbReference>
<feature type="compositionally biased region" description="Polar residues" evidence="13">
    <location>
        <begin position="401"/>
        <end position="417"/>
    </location>
</feature>
<keyword evidence="16" id="KW-1185">Reference proteome</keyword>
<evidence type="ECO:0000256" key="12">
    <source>
        <dbReference type="RuleBase" id="RU000304"/>
    </source>
</evidence>
<evidence type="ECO:0000256" key="8">
    <source>
        <dbReference type="ARBA" id="ARBA00047899"/>
    </source>
</evidence>
<evidence type="ECO:0000256" key="6">
    <source>
        <dbReference type="ARBA" id="ARBA00022777"/>
    </source>
</evidence>
<dbReference type="SMART" id="SM00220">
    <property type="entry name" value="S_TKc"/>
    <property type="match status" value="1"/>
</dbReference>
<feature type="region of interest" description="Disordered" evidence="13">
    <location>
        <begin position="338"/>
        <end position="431"/>
    </location>
</feature>
<name>A0A210Q5W2_MIZYE</name>
<evidence type="ECO:0000256" key="3">
    <source>
        <dbReference type="ARBA" id="ARBA00022553"/>
    </source>
</evidence>
<feature type="compositionally biased region" description="Basic and acidic residues" evidence="13">
    <location>
        <begin position="418"/>
        <end position="431"/>
    </location>
</feature>
<evidence type="ECO:0000256" key="7">
    <source>
        <dbReference type="ARBA" id="ARBA00022840"/>
    </source>
</evidence>
<dbReference type="EMBL" id="NEDP02004918">
    <property type="protein sequence ID" value="OWF44111.1"/>
    <property type="molecule type" value="Genomic_DNA"/>
</dbReference>
<dbReference type="InterPro" id="IPR017441">
    <property type="entry name" value="Protein_kinase_ATP_BS"/>
</dbReference>
<accession>A0A210Q5W2</accession>
<keyword evidence="6 15" id="KW-0418">Kinase</keyword>
<dbReference type="Gene3D" id="3.30.200.20">
    <property type="entry name" value="Phosphorylase Kinase, domain 1"/>
    <property type="match status" value="1"/>
</dbReference>
<evidence type="ECO:0000259" key="14">
    <source>
        <dbReference type="PROSITE" id="PS50011"/>
    </source>
</evidence>
<evidence type="ECO:0000256" key="5">
    <source>
        <dbReference type="ARBA" id="ARBA00022741"/>
    </source>
</evidence>
<dbReference type="SUPFAM" id="SSF56112">
    <property type="entry name" value="Protein kinase-like (PK-like)"/>
    <property type="match status" value="1"/>
</dbReference>
<reference evidence="15 16" key="1">
    <citation type="journal article" date="2017" name="Nat. Ecol. Evol.">
        <title>Scallop genome provides insights into evolution of bilaterian karyotype and development.</title>
        <authorList>
            <person name="Wang S."/>
            <person name="Zhang J."/>
            <person name="Jiao W."/>
            <person name="Li J."/>
            <person name="Xun X."/>
            <person name="Sun Y."/>
            <person name="Guo X."/>
            <person name="Huan P."/>
            <person name="Dong B."/>
            <person name="Zhang L."/>
            <person name="Hu X."/>
            <person name="Sun X."/>
            <person name="Wang J."/>
            <person name="Zhao C."/>
            <person name="Wang Y."/>
            <person name="Wang D."/>
            <person name="Huang X."/>
            <person name="Wang R."/>
            <person name="Lv J."/>
            <person name="Li Y."/>
            <person name="Zhang Z."/>
            <person name="Liu B."/>
            <person name="Lu W."/>
            <person name="Hui Y."/>
            <person name="Liang J."/>
            <person name="Zhou Z."/>
            <person name="Hou R."/>
            <person name="Li X."/>
            <person name="Liu Y."/>
            <person name="Li H."/>
            <person name="Ning X."/>
            <person name="Lin Y."/>
            <person name="Zhao L."/>
            <person name="Xing Q."/>
            <person name="Dou J."/>
            <person name="Li Y."/>
            <person name="Mao J."/>
            <person name="Guo H."/>
            <person name="Dou H."/>
            <person name="Li T."/>
            <person name="Mu C."/>
            <person name="Jiang W."/>
            <person name="Fu Q."/>
            <person name="Fu X."/>
            <person name="Miao Y."/>
            <person name="Liu J."/>
            <person name="Yu Q."/>
            <person name="Li R."/>
            <person name="Liao H."/>
            <person name="Li X."/>
            <person name="Kong Y."/>
            <person name="Jiang Z."/>
            <person name="Chourrout D."/>
            <person name="Li R."/>
            <person name="Bao Z."/>
        </authorList>
    </citation>
    <scope>NUCLEOTIDE SEQUENCE [LARGE SCALE GENOMIC DNA]</scope>
    <source>
        <strain evidence="15 16">PY_sf001</strain>
    </source>
</reference>